<accession>A0A0F9M4E4</accession>
<comment type="caution">
    <text evidence="2">The sequence shown here is derived from an EMBL/GenBank/DDBJ whole genome shotgun (WGS) entry which is preliminary data.</text>
</comment>
<evidence type="ECO:0000313" key="2">
    <source>
        <dbReference type="EMBL" id="KKM64107.1"/>
    </source>
</evidence>
<evidence type="ECO:0000256" key="1">
    <source>
        <dbReference type="SAM" id="Phobius"/>
    </source>
</evidence>
<feature type="transmembrane region" description="Helical" evidence="1">
    <location>
        <begin position="12"/>
        <end position="31"/>
    </location>
</feature>
<organism evidence="2">
    <name type="scientific">marine sediment metagenome</name>
    <dbReference type="NCBI Taxonomy" id="412755"/>
    <lineage>
        <taxon>unclassified sequences</taxon>
        <taxon>metagenomes</taxon>
        <taxon>ecological metagenomes</taxon>
    </lineage>
</organism>
<dbReference type="AlphaFoldDB" id="A0A0F9M4E4"/>
<keyword evidence="1" id="KW-0472">Membrane</keyword>
<dbReference type="EMBL" id="LAZR01010967">
    <property type="protein sequence ID" value="KKM64107.1"/>
    <property type="molecule type" value="Genomic_DNA"/>
</dbReference>
<keyword evidence="1" id="KW-1133">Transmembrane helix</keyword>
<gene>
    <name evidence="2" type="ORF">LCGC14_1504640</name>
</gene>
<proteinExistence type="predicted"/>
<reference evidence="2" key="1">
    <citation type="journal article" date="2015" name="Nature">
        <title>Complex archaea that bridge the gap between prokaryotes and eukaryotes.</title>
        <authorList>
            <person name="Spang A."/>
            <person name="Saw J.H."/>
            <person name="Jorgensen S.L."/>
            <person name="Zaremba-Niedzwiedzka K."/>
            <person name="Martijn J."/>
            <person name="Lind A.E."/>
            <person name="van Eijk R."/>
            <person name="Schleper C."/>
            <person name="Guy L."/>
            <person name="Ettema T.J."/>
        </authorList>
    </citation>
    <scope>NUCLEOTIDE SEQUENCE</scope>
</reference>
<name>A0A0F9M4E4_9ZZZZ</name>
<keyword evidence="1" id="KW-0812">Transmembrane</keyword>
<sequence length="82" mass="9075">MNRADGTNGWTGKFVLGGFVAVTATLTGVFANSMSADQKHLELKQAEHGERLSALESFNKGVSQDLQRIDRNVDRILERITR</sequence>
<protein>
    <submittedName>
        <fullName evidence="2">Uncharacterized protein</fullName>
    </submittedName>
</protein>